<evidence type="ECO:0000256" key="3">
    <source>
        <dbReference type="ARBA" id="ARBA00012922"/>
    </source>
</evidence>
<evidence type="ECO:0000256" key="2">
    <source>
        <dbReference type="ARBA" id="ARBA00009199"/>
    </source>
</evidence>
<dbReference type="VEuPathDB" id="FungiDB:F503_03025"/>
<keyword evidence="9" id="KW-1185">Reference proteome</keyword>
<organism evidence="8 9">
    <name type="scientific">Ophiostoma piceae (strain UAMH 11346)</name>
    <name type="common">Sap stain fungus</name>
    <dbReference type="NCBI Taxonomy" id="1262450"/>
    <lineage>
        <taxon>Eukaryota</taxon>
        <taxon>Fungi</taxon>
        <taxon>Dikarya</taxon>
        <taxon>Ascomycota</taxon>
        <taxon>Pezizomycotina</taxon>
        <taxon>Sordariomycetes</taxon>
        <taxon>Sordariomycetidae</taxon>
        <taxon>Ophiostomatales</taxon>
        <taxon>Ophiostomataceae</taxon>
        <taxon>Ophiostoma</taxon>
    </lineage>
</organism>
<proteinExistence type="inferred from homology"/>
<dbReference type="FunFam" id="3.90.1300.10:FF:000003">
    <property type="entry name" value="Amidase signature enzyme"/>
    <property type="match status" value="1"/>
</dbReference>
<dbReference type="PIRSF" id="PIRSF001221">
    <property type="entry name" value="Amidase_fungi"/>
    <property type="match status" value="1"/>
</dbReference>
<dbReference type="Proteomes" id="UP000016923">
    <property type="component" value="Unassembled WGS sequence"/>
</dbReference>
<feature type="active site" description="Charge relay system" evidence="5">
    <location>
        <position position="119"/>
    </location>
</feature>
<dbReference type="Pfam" id="PF01425">
    <property type="entry name" value="Amidase"/>
    <property type="match status" value="1"/>
</dbReference>
<evidence type="ECO:0000259" key="7">
    <source>
        <dbReference type="Pfam" id="PF01425"/>
    </source>
</evidence>
<dbReference type="HOGENOM" id="CLU_009600_9_3_1"/>
<evidence type="ECO:0000256" key="5">
    <source>
        <dbReference type="PIRSR" id="PIRSR001221-1"/>
    </source>
</evidence>
<feature type="binding site" evidence="6">
    <location>
        <position position="168"/>
    </location>
    <ligand>
        <name>substrate</name>
    </ligand>
</feature>
<protein>
    <recommendedName>
        <fullName evidence="3">amidase</fullName>
        <ecNumber evidence="3">3.5.1.4</ecNumber>
    </recommendedName>
</protein>
<feature type="active site" description="Charge relay system" evidence="5">
    <location>
        <position position="194"/>
    </location>
</feature>
<feature type="binding site" evidence="6">
    <location>
        <position position="194"/>
    </location>
    <ligand>
        <name>substrate</name>
    </ligand>
</feature>
<gene>
    <name evidence="8" type="ORF">F503_03025</name>
</gene>
<dbReference type="SUPFAM" id="SSF75304">
    <property type="entry name" value="Amidase signature (AS) enzymes"/>
    <property type="match status" value="1"/>
</dbReference>
<sequence length="575" mass="63086">MSSFLGLQHKRDCKIKQDRRAQLIRDLPGEYQGPITTADRAIYDAPIQDLVKQVHDDKSKAINILHAYGKAALRVHSKTNCLTEVMISDADKWVHQSVSTEDSQIKLKGPLAGIPVSLKDTIVVGGYDATVGYSSFTNQVQEVDGPMVAILKDAGAVPFVKTNMPITLLSFESTNDVWGRCTNPHNKLYSPGGSTGGESALLAGGGSRIGVGSDVAGSVRLPAHWSGCYSLRCSTGRWPKLGFRTSMPGQEGVPSVYSPMARTLNDLSYFTESLVKMKPWEYDYSVHRLAWDDSVTKAFASADKPLRVGVFMSDGVVDPSPACRRAVEMVSEALIKAGHTVTLVGPGEANPPPSPYEGLRLSSLLLNADGCATFEVARRNGEWLDTGAKQMRFLAQLPSPLRYLYYLWVQYVRGDSVWAGLVRNWGAKSALENWQLVSQREAYRAKWFTWWDSGKFDVLVTPPNATPALPHDAMHDAVSSCGYTFLFNLLDYTAGVMPVTHVDKELDALPKDFSLKELNGVAQGAMKHYDAAAMHGLPVGVQIVGRRLEEEKVLSVMKLVEEALGDDKYELLQVD</sequence>
<comment type="catalytic activity">
    <reaction evidence="1">
        <text>a monocarboxylic acid amide + H2O = a monocarboxylate + NH4(+)</text>
        <dbReference type="Rhea" id="RHEA:12020"/>
        <dbReference type="ChEBI" id="CHEBI:15377"/>
        <dbReference type="ChEBI" id="CHEBI:28938"/>
        <dbReference type="ChEBI" id="CHEBI:35757"/>
        <dbReference type="ChEBI" id="CHEBI:83628"/>
        <dbReference type="EC" id="3.5.1.4"/>
    </reaction>
</comment>
<keyword evidence="4" id="KW-0378">Hydrolase</keyword>
<comment type="similarity">
    <text evidence="2">Belongs to the amidase family.</text>
</comment>
<dbReference type="AlphaFoldDB" id="S3C359"/>
<dbReference type="STRING" id="1262450.S3C359"/>
<feature type="domain" description="Amidase" evidence="7">
    <location>
        <begin position="64"/>
        <end position="554"/>
    </location>
</feature>
<evidence type="ECO:0000313" key="8">
    <source>
        <dbReference type="EMBL" id="EPE06196.1"/>
    </source>
</evidence>
<evidence type="ECO:0000313" key="9">
    <source>
        <dbReference type="Proteomes" id="UP000016923"/>
    </source>
</evidence>
<dbReference type="InterPro" id="IPR036928">
    <property type="entry name" value="AS_sf"/>
</dbReference>
<dbReference type="Gene3D" id="3.90.1300.10">
    <property type="entry name" value="Amidase signature (AS) domain"/>
    <property type="match status" value="1"/>
</dbReference>
<dbReference type="OrthoDB" id="6428749at2759"/>
<dbReference type="eggNOG" id="KOG1212">
    <property type="taxonomic scope" value="Eukaryota"/>
</dbReference>
<dbReference type="OMA" id="GMQPWKY"/>
<evidence type="ECO:0000256" key="1">
    <source>
        <dbReference type="ARBA" id="ARBA00001311"/>
    </source>
</evidence>
<dbReference type="EC" id="3.5.1.4" evidence="3"/>
<dbReference type="EMBL" id="KE148154">
    <property type="protein sequence ID" value="EPE06196.1"/>
    <property type="molecule type" value="Genomic_DNA"/>
</dbReference>
<evidence type="ECO:0000256" key="4">
    <source>
        <dbReference type="ARBA" id="ARBA00022801"/>
    </source>
</evidence>
<name>S3C359_OPHP1</name>
<accession>S3C359</accession>
<dbReference type="PANTHER" id="PTHR46072">
    <property type="entry name" value="AMIDASE-RELATED-RELATED"/>
    <property type="match status" value="1"/>
</dbReference>
<reference evidence="8 9" key="1">
    <citation type="journal article" date="2013" name="BMC Genomics">
        <title>The genome and transcriptome of the pine saprophyte Ophiostoma piceae, and a comparison with the bark beetle-associated pine pathogen Grosmannia clavigera.</title>
        <authorList>
            <person name="Haridas S."/>
            <person name="Wang Y."/>
            <person name="Lim L."/>
            <person name="Massoumi Alamouti S."/>
            <person name="Jackman S."/>
            <person name="Docking R."/>
            <person name="Robertson G."/>
            <person name="Birol I."/>
            <person name="Bohlmann J."/>
            <person name="Breuil C."/>
        </authorList>
    </citation>
    <scope>NUCLEOTIDE SEQUENCE [LARGE SCALE GENOMIC DNA]</scope>
    <source>
        <strain evidence="8 9">UAMH 11346</strain>
    </source>
</reference>
<dbReference type="InterPro" id="IPR023631">
    <property type="entry name" value="Amidase_dom"/>
</dbReference>
<evidence type="ECO:0000256" key="6">
    <source>
        <dbReference type="PIRSR" id="PIRSR001221-2"/>
    </source>
</evidence>
<dbReference type="PANTHER" id="PTHR46072:SF10">
    <property type="entry name" value="ACETAMIDASE"/>
    <property type="match status" value="1"/>
</dbReference>
<feature type="active site" description="Acyl-ester intermediate" evidence="5">
    <location>
        <position position="218"/>
    </location>
</feature>
<dbReference type="GO" id="GO:0004040">
    <property type="term" value="F:amidase activity"/>
    <property type="evidence" value="ECO:0007669"/>
    <property type="project" value="UniProtKB-EC"/>
</dbReference>
<feature type="binding site" evidence="6">
    <location>
        <begin position="215"/>
        <end position="218"/>
    </location>
    <ligand>
        <name>substrate</name>
    </ligand>
</feature>